<evidence type="ECO:0000256" key="4">
    <source>
        <dbReference type="ARBA" id="ARBA00023163"/>
    </source>
</evidence>
<dbReference type="InterPro" id="IPR036864">
    <property type="entry name" value="Zn2-C6_fun-type_DNA-bd_sf"/>
</dbReference>
<keyword evidence="2" id="KW-0479">Metal-binding</keyword>
<dbReference type="GO" id="GO:0000981">
    <property type="term" value="F:DNA-binding transcription factor activity, RNA polymerase II-specific"/>
    <property type="evidence" value="ECO:0007669"/>
    <property type="project" value="InterPro"/>
</dbReference>
<evidence type="ECO:0000256" key="1">
    <source>
        <dbReference type="ARBA" id="ARBA00004123"/>
    </source>
</evidence>
<dbReference type="AlphaFoldDB" id="A0A5C3M629"/>
<organism evidence="7 8">
    <name type="scientific">Crucibulum laeve</name>
    <dbReference type="NCBI Taxonomy" id="68775"/>
    <lineage>
        <taxon>Eukaryota</taxon>
        <taxon>Fungi</taxon>
        <taxon>Dikarya</taxon>
        <taxon>Basidiomycota</taxon>
        <taxon>Agaricomycotina</taxon>
        <taxon>Agaricomycetes</taxon>
        <taxon>Agaricomycetidae</taxon>
        <taxon>Agaricales</taxon>
        <taxon>Agaricineae</taxon>
        <taxon>Nidulariaceae</taxon>
        <taxon>Crucibulum</taxon>
    </lineage>
</organism>
<dbReference type="STRING" id="68775.A0A5C3M629"/>
<keyword evidence="8" id="KW-1185">Reference proteome</keyword>
<proteinExistence type="predicted"/>
<evidence type="ECO:0000256" key="3">
    <source>
        <dbReference type="ARBA" id="ARBA00023015"/>
    </source>
</evidence>
<accession>A0A5C3M629</accession>
<dbReference type="Gene3D" id="4.10.240.10">
    <property type="entry name" value="Zn(2)-C6 fungal-type DNA-binding domain"/>
    <property type="match status" value="1"/>
</dbReference>
<dbReference type="Pfam" id="PF04082">
    <property type="entry name" value="Fungal_trans"/>
    <property type="match status" value="1"/>
</dbReference>
<dbReference type="GO" id="GO:0008270">
    <property type="term" value="F:zinc ion binding"/>
    <property type="evidence" value="ECO:0007669"/>
    <property type="project" value="InterPro"/>
</dbReference>
<dbReference type="GO" id="GO:0003677">
    <property type="term" value="F:DNA binding"/>
    <property type="evidence" value="ECO:0007669"/>
    <property type="project" value="InterPro"/>
</dbReference>
<dbReference type="GO" id="GO:0006351">
    <property type="term" value="P:DNA-templated transcription"/>
    <property type="evidence" value="ECO:0007669"/>
    <property type="project" value="InterPro"/>
</dbReference>
<evidence type="ECO:0000313" key="8">
    <source>
        <dbReference type="Proteomes" id="UP000308652"/>
    </source>
</evidence>
<evidence type="ECO:0000256" key="5">
    <source>
        <dbReference type="ARBA" id="ARBA00023242"/>
    </source>
</evidence>
<dbReference type="CDD" id="cd00067">
    <property type="entry name" value="GAL4"/>
    <property type="match status" value="1"/>
</dbReference>
<dbReference type="Proteomes" id="UP000308652">
    <property type="component" value="Unassembled WGS sequence"/>
</dbReference>
<comment type="subcellular location">
    <subcellularLocation>
        <location evidence="1">Nucleus</location>
    </subcellularLocation>
</comment>
<protein>
    <recommendedName>
        <fullName evidence="6">Xylanolytic transcriptional activator regulatory domain-containing protein</fullName>
    </recommendedName>
</protein>
<keyword evidence="3" id="KW-0805">Transcription regulation</keyword>
<evidence type="ECO:0000256" key="2">
    <source>
        <dbReference type="ARBA" id="ARBA00022723"/>
    </source>
</evidence>
<name>A0A5C3M629_9AGAR</name>
<dbReference type="CDD" id="cd12148">
    <property type="entry name" value="fungal_TF_MHR"/>
    <property type="match status" value="1"/>
</dbReference>
<dbReference type="InterPro" id="IPR001138">
    <property type="entry name" value="Zn2Cys6_DnaBD"/>
</dbReference>
<feature type="domain" description="Xylanolytic transcriptional activator regulatory" evidence="6">
    <location>
        <begin position="239"/>
        <end position="403"/>
    </location>
</feature>
<keyword evidence="4" id="KW-0804">Transcription</keyword>
<dbReference type="EMBL" id="ML213598">
    <property type="protein sequence ID" value="TFK39826.1"/>
    <property type="molecule type" value="Genomic_DNA"/>
</dbReference>
<dbReference type="InterPro" id="IPR007219">
    <property type="entry name" value="XnlR_reg_dom"/>
</dbReference>
<dbReference type="PANTHER" id="PTHR47338:SF29">
    <property type="entry name" value="ZN(2)-C6 FUNGAL-TYPE DOMAIN-CONTAINING PROTEIN"/>
    <property type="match status" value="1"/>
</dbReference>
<dbReference type="InterPro" id="IPR050815">
    <property type="entry name" value="TF_fung"/>
</dbReference>
<dbReference type="OrthoDB" id="2309723at2759"/>
<gene>
    <name evidence="7" type="ORF">BDQ12DRAFT_603499</name>
</gene>
<dbReference type="PANTHER" id="PTHR47338">
    <property type="entry name" value="ZN(II)2CYS6 TRANSCRIPTION FACTOR (EUROFUNG)-RELATED"/>
    <property type="match status" value="1"/>
</dbReference>
<reference evidence="7 8" key="1">
    <citation type="journal article" date="2019" name="Nat. Ecol. Evol.">
        <title>Megaphylogeny resolves global patterns of mushroom evolution.</title>
        <authorList>
            <person name="Varga T."/>
            <person name="Krizsan K."/>
            <person name="Foldi C."/>
            <person name="Dima B."/>
            <person name="Sanchez-Garcia M."/>
            <person name="Sanchez-Ramirez S."/>
            <person name="Szollosi G.J."/>
            <person name="Szarkandi J.G."/>
            <person name="Papp V."/>
            <person name="Albert L."/>
            <person name="Andreopoulos W."/>
            <person name="Angelini C."/>
            <person name="Antonin V."/>
            <person name="Barry K.W."/>
            <person name="Bougher N.L."/>
            <person name="Buchanan P."/>
            <person name="Buyck B."/>
            <person name="Bense V."/>
            <person name="Catcheside P."/>
            <person name="Chovatia M."/>
            <person name="Cooper J."/>
            <person name="Damon W."/>
            <person name="Desjardin D."/>
            <person name="Finy P."/>
            <person name="Geml J."/>
            <person name="Haridas S."/>
            <person name="Hughes K."/>
            <person name="Justo A."/>
            <person name="Karasinski D."/>
            <person name="Kautmanova I."/>
            <person name="Kiss B."/>
            <person name="Kocsube S."/>
            <person name="Kotiranta H."/>
            <person name="LaButti K.M."/>
            <person name="Lechner B.E."/>
            <person name="Liimatainen K."/>
            <person name="Lipzen A."/>
            <person name="Lukacs Z."/>
            <person name="Mihaltcheva S."/>
            <person name="Morgado L.N."/>
            <person name="Niskanen T."/>
            <person name="Noordeloos M.E."/>
            <person name="Ohm R.A."/>
            <person name="Ortiz-Santana B."/>
            <person name="Ovrebo C."/>
            <person name="Racz N."/>
            <person name="Riley R."/>
            <person name="Savchenko A."/>
            <person name="Shiryaev A."/>
            <person name="Soop K."/>
            <person name="Spirin V."/>
            <person name="Szebenyi C."/>
            <person name="Tomsovsky M."/>
            <person name="Tulloss R.E."/>
            <person name="Uehling J."/>
            <person name="Grigoriev I.V."/>
            <person name="Vagvolgyi C."/>
            <person name="Papp T."/>
            <person name="Martin F.M."/>
            <person name="Miettinen O."/>
            <person name="Hibbett D.S."/>
            <person name="Nagy L.G."/>
        </authorList>
    </citation>
    <scope>NUCLEOTIDE SEQUENCE [LARGE SCALE GENOMIC DNA]</scope>
    <source>
        <strain evidence="7 8">CBS 166.37</strain>
    </source>
</reference>
<dbReference type="GO" id="GO:0005634">
    <property type="term" value="C:nucleus"/>
    <property type="evidence" value="ECO:0007669"/>
    <property type="project" value="UniProtKB-SubCell"/>
</dbReference>
<evidence type="ECO:0000259" key="6">
    <source>
        <dbReference type="Pfam" id="PF04082"/>
    </source>
</evidence>
<keyword evidence="5" id="KW-0539">Nucleus</keyword>
<sequence>MLSLHSNLPHLIRFDANGRRFFHSGDDRRKSSKFELIEGRCSEAVEARESMHELQVRFNSCSCRPANSIFCCMTRFLKIKCDGVKPICGPCRRHPKDDECEYSDGPGRSRTKVLEDTVSRLEARLHELEHPETSTPSVTLHDPYGQYHETQRLSKSPPLFIPDSLPLNPLSPFSPTSTSSSLPSGRHWRNFAALEAMTESIGSSGSSKSPLRRHNASPFLGTDNLLDKFLPHSAHFGFFLHIPTFRDSAIVDAPFGDHSRPSPALLSAVYLWGVHFSRSEALLLQEHAFLTRALQHTATDLLGNHPQKVIHTLQAEVLLAFYFFRTGRFLEAKSHTGSAVSIALGSHLHKVRSSVLSAPSTIGLVSGLPLSLHSPRDNLEEGERINGFWAVFLLHKLIAVALEPPANVCGALEAPGIQIDTPWPLDINSYMEGPPSPDVRGHSTVRNFLGTYPVDHHNGDSMTALVVKASILFHRAAHLTGQWTPNMPQREFQAFAAAFQSINRLIDGFRIHLPPISQFESSDPVIRTVVLTHALVDAATIKLHSIFAYADSASKQNCLAAARNMLNFEGRNLQELGYMNPIMGSLWMTACHVFIDEISRVRLLQDSWQPSSGVHNAGEEELMESLRSGLTALSYFSEDSALMNYQLNKVHEAFSAI</sequence>
<evidence type="ECO:0000313" key="7">
    <source>
        <dbReference type="EMBL" id="TFK39826.1"/>
    </source>
</evidence>